<organism evidence="2 3">
    <name type="scientific">Marinigracilibium pacificum</name>
    <dbReference type="NCBI Taxonomy" id="2729599"/>
    <lineage>
        <taxon>Bacteria</taxon>
        <taxon>Pseudomonadati</taxon>
        <taxon>Bacteroidota</taxon>
        <taxon>Cytophagia</taxon>
        <taxon>Cytophagales</taxon>
        <taxon>Flammeovirgaceae</taxon>
        <taxon>Marinigracilibium</taxon>
    </lineage>
</organism>
<feature type="domain" description="Beta-lactamase-related" evidence="1">
    <location>
        <begin position="32"/>
        <end position="343"/>
    </location>
</feature>
<dbReference type="Proteomes" id="UP000559010">
    <property type="component" value="Unassembled WGS sequence"/>
</dbReference>
<dbReference type="Gene3D" id="3.40.710.10">
    <property type="entry name" value="DD-peptidase/beta-lactamase superfamily"/>
    <property type="match status" value="1"/>
</dbReference>
<dbReference type="Pfam" id="PF00144">
    <property type="entry name" value="Beta-lactamase"/>
    <property type="match status" value="1"/>
</dbReference>
<dbReference type="AlphaFoldDB" id="A0A848ITK6"/>
<comment type="caution">
    <text evidence="2">The sequence shown here is derived from an EMBL/GenBank/DDBJ whole genome shotgun (WGS) entry which is preliminary data.</text>
</comment>
<accession>A0A848ITK6</accession>
<dbReference type="InterPro" id="IPR050491">
    <property type="entry name" value="AmpC-like"/>
</dbReference>
<dbReference type="PANTHER" id="PTHR46825">
    <property type="entry name" value="D-ALANYL-D-ALANINE-CARBOXYPEPTIDASE/ENDOPEPTIDASE AMPH"/>
    <property type="match status" value="1"/>
</dbReference>
<reference evidence="2 3" key="1">
    <citation type="submission" date="2020-04" db="EMBL/GenBank/DDBJ databases">
        <title>Flammeovirgaceae bacterium KN852 isolated from deep sea.</title>
        <authorList>
            <person name="Zhang D.-C."/>
        </authorList>
    </citation>
    <scope>NUCLEOTIDE SEQUENCE [LARGE SCALE GENOMIC DNA]</scope>
    <source>
        <strain evidence="2 3">KN852</strain>
    </source>
</reference>
<dbReference type="PANTHER" id="PTHR46825:SF9">
    <property type="entry name" value="BETA-LACTAMASE-RELATED DOMAIN-CONTAINING PROTEIN"/>
    <property type="match status" value="1"/>
</dbReference>
<sequence>MKKSLFTILITLTLQHIYAQQLYDPKLSIKVDSIISNYYKSDQPGLAVAVINEGQIIYNHQIGKANLEYQIPISDSSAFHIASVSKQFTAYLAVLLDKKGLLTLEDDIRIHLPELKSLPYKITIKQLANHTHGLPNLFGLLKLKGKRIDDHTTHKEIVQLLLKIQKTNFIPGEKYEYNNTGYVLLAEIIERKSEKPFQQILEELIFIPNEMYDTRAVNNSTIIIKNKAQSYKNENGLYKKHPFNTMANGSSGISTTISDLSKWATKFQFPDKLSKEIFEEMTKPTILNSDSIINYGLGLEFKKYKGQDIVFHGGGDAGYRSYLLHIPKFKFSVAILGNNNDFTPLFIVNEIIDLYLKDYLENTPTPIKTSYNTKELKQFEGTFEMFPGTYFNIIAENDTLFFQSYGNKNKAPLPTIGDGEFLFPYVPTSKFSFYKGGFIFNIADFKYDCKRVNLPEVKYPNKSDLIPYTGVYHNHEFNLHYEIVILDNQLIAIHQLNGNIPLMDLGNDHFYTNQSFFGKLDFIKNKEGRVNEFLLSGQNLKNLSFKKIN</sequence>
<evidence type="ECO:0000313" key="2">
    <source>
        <dbReference type="EMBL" id="NMM47813.1"/>
    </source>
</evidence>
<evidence type="ECO:0000313" key="3">
    <source>
        <dbReference type="Proteomes" id="UP000559010"/>
    </source>
</evidence>
<evidence type="ECO:0000259" key="1">
    <source>
        <dbReference type="Pfam" id="PF00144"/>
    </source>
</evidence>
<dbReference type="RefSeq" id="WP_169678706.1">
    <property type="nucleotide sequence ID" value="NZ_JABBNU010000003.1"/>
</dbReference>
<gene>
    <name evidence="2" type="ORF">HH304_05330</name>
</gene>
<dbReference type="InterPro" id="IPR012338">
    <property type="entry name" value="Beta-lactam/transpept-like"/>
</dbReference>
<dbReference type="EMBL" id="JABBNU010000003">
    <property type="protein sequence ID" value="NMM47813.1"/>
    <property type="molecule type" value="Genomic_DNA"/>
</dbReference>
<proteinExistence type="predicted"/>
<keyword evidence="3" id="KW-1185">Reference proteome</keyword>
<dbReference type="SUPFAM" id="SSF56601">
    <property type="entry name" value="beta-lactamase/transpeptidase-like"/>
    <property type="match status" value="1"/>
</dbReference>
<protein>
    <submittedName>
        <fullName evidence="2">Beta-lactamase family protein</fullName>
    </submittedName>
</protein>
<dbReference type="InterPro" id="IPR001466">
    <property type="entry name" value="Beta-lactam-related"/>
</dbReference>
<name>A0A848ITK6_9BACT</name>